<evidence type="ECO:0000313" key="2">
    <source>
        <dbReference type="Proteomes" id="UP001454036"/>
    </source>
</evidence>
<reference evidence="1 2" key="1">
    <citation type="submission" date="2024-01" db="EMBL/GenBank/DDBJ databases">
        <title>The complete chloroplast genome sequence of Lithospermum erythrorhizon: insights into the phylogenetic relationship among Boraginaceae species and the maternal lineages of purple gromwells.</title>
        <authorList>
            <person name="Okada T."/>
            <person name="Watanabe K."/>
        </authorList>
    </citation>
    <scope>NUCLEOTIDE SEQUENCE [LARGE SCALE GENOMIC DNA]</scope>
</reference>
<dbReference type="AlphaFoldDB" id="A0AAV3QVH7"/>
<dbReference type="InterPro" id="IPR043502">
    <property type="entry name" value="DNA/RNA_pol_sf"/>
</dbReference>
<sequence length="216" mass="24285">MCTDFTNLNKACPKDYYPLPCLGRVVDGSARHEVFDFLDASRGYHQDAGASYQRKVNQLFKDQIGRNMEIYVDDMLVKSRMSDEHLENFKETLEAFEELKGYLGSPKLLTRPEGVEELQLYLAVSEGAPIKRIMSNPSLTGRLTTWAIELSEFEISYSPRTSIKTQTLADFIVECTARIPEEITSSQEGNLEEIPGWKLYVDGASNEKGSGVGILI</sequence>
<dbReference type="EMBL" id="BAABME010005799">
    <property type="protein sequence ID" value="GAA0166638.1"/>
    <property type="molecule type" value="Genomic_DNA"/>
</dbReference>
<dbReference type="CDD" id="cd01647">
    <property type="entry name" value="RT_LTR"/>
    <property type="match status" value="1"/>
</dbReference>
<dbReference type="PANTHER" id="PTHR24559:SF444">
    <property type="entry name" value="REVERSE TRANSCRIPTASE DOMAIN-CONTAINING PROTEIN"/>
    <property type="match status" value="1"/>
</dbReference>
<evidence type="ECO:0008006" key="3">
    <source>
        <dbReference type="Google" id="ProtNLM"/>
    </source>
</evidence>
<gene>
    <name evidence="1" type="ORF">LIER_21750</name>
</gene>
<name>A0AAV3QVH7_LITER</name>
<protein>
    <recommendedName>
        <fullName evidence="3">Reverse transcriptase domain-containing protein</fullName>
    </recommendedName>
</protein>
<dbReference type="InterPro" id="IPR043128">
    <property type="entry name" value="Rev_trsase/Diguanyl_cyclase"/>
</dbReference>
<organism evidence="1 2">
    <name type="scientific">Lithospermum erythrorhizon</name>
    <name type="common">Purple gromwell</name>
    <name type="synonym">Lithospermum officinale var. erythrorhizon</name>
    <dbReference type="NCBI Taxonomy" id="34254"/>
    <lineage>
        <taxon>Eukaryota</taxon>
        <taxon>Viridiplantae</taxon>
        <taxon>Streptophyta</taxon>
        <taxon>Embryophyta</taxon>
        <taxon>Tracheophyta</taxon>
        <taxon>Spermatophyta</taxon>
        <taxon>Magnoliopsida</taxon>
        <taxon>eudicotyledons</taxon>
        <taxon>Gunneridae</taxon>
        <taxon>Pentapetalae</taxon>
        <taxon>asterids</taxon>
        <taxon>lamiids</taxon>
        <taxon>Boraginales</taxon>
        <taxon>Boraginaceae</taxon>
        <taxon>Boraginoideae</taxon>
        <taxon>Lithospermeae</taxon>
        <taxon>Lithospermum</taxon>
    </lineage>
</organism>
<dbReference type="PANTHER" id="PTHR24559">
    <property type="entry name" value="TRANSPOSON TY3-I GAG-POL POLYPROTEIN"/>
    <property type="match status" value="1"/>
</dbReference>
<dbReference type="SUPFAM" id="SSF56672">
    <property type="entry name" value="DNA/RNA polymerases"/>
    <property type="match status" value="1"/>
</dbReference>
<keyword evidence="2" id="KW-1185">Reference proteome</keyword>
<evidence type="ECO:0000313" key="1">
    <source>
        <dbReference type="EMBL" id="GAA0166638.1"/>
    </source>
</evidence>
<comment type="caution">
    <text evidence="1">The sequence shown here is derived from an EMBL/GenBank/DDBJ whole genome shotgun (WGS) entry which is preliminary data.</text>
</comment>
<dbReference type="Proteomes" id="UP001454036">
    <property type="component" value="Unassembled WGS sequence"/>
</dbReference>
<proteinExistence type="predicted"/>
<dbReference type="InterPro" id="IPR053134">
    <property type="entry name" value="RNA-dir_DNA_polymerase"/>
</dbReference>
<dbReference type="Gene3D" id="3.30.70.270">
    <property type="match status" value="1"/>
</dbReference>
<accession>A0AAV3QVH7</accession>